<proteinExistence type="predicted"/>
<evidence type="ECO:0000313" key="2">
    <source>
        <dbReference type="EMBL" id="RUO29583.1"/>
    </source>
</evidence>
<feature type="domain" description="Bacterial bifunctional deaminase-reductase C-terminal" evidence="1">
    <location>
        <begin position="29"/>
        <end position="176"/>
    </location>
</feature>
<dbReference type="SUPFAM" id="SSF53597">
    <property type="entry name" value="Dihydrofolate reductase-like"/>
    <property type="match status" value="1"/>
</dbReference>
<keyword evidence="3" id="KW-1185">Reference proteome</keyword>
<dbReference type="InterPro" id="IPR024072">
    <property type="entry name" value="DHFR-like_dom_sf"/>
</dbReference>
<name>A0A432WC01_9GAMM</name>
<evidence type="ECO:0000259" key="1">
    <source>
        <dbReference type="Pfam" id="PF01872"/>
    </source>
</evidence>
<gene>
    <name evidence="2" type="ORF">CWE14_14075</name>
</gene>
<dbReference type="GO" id="GO:0009231">
    <property type="term" value="P:riboflavin biosynthetic process"/>
    <property type="evidence" value="ECO:0007669"/>
    <property type="project" value="InterPro"/>
</dbReference>
<evidence type="ECO:0000313" key="3">
    <source>
        <dbReference type="Proteomes" id="UP000287823"/>
    </source>
</evidence>
<dbReference type="GO" id="GO:0008703">
    <property type="term" value="F:5-amino-6-(5-phosphoribosylamino)uracil reductase activity"/>
    <property type="evidence" value="ECO:0007669"/>
    <property type="project" value="InterPro"/>
</dbReference>
<sequence length="190" mass="20462">MDRSLQLAHVIHSINVTAGGLCHHQDSSIGDAHLEYATQLTRSAAAMLLGRHTFELFMQFWPQAASRTDLPAGTLALAEAFHTIPKLVVSGTSVALTWHNTSQIKPGLESIRKTLAGIQGRVVIFGSPSLASSLLNEGLVNELHIVAQPYIGVADPRAFTAIKQRIGLSLLGVDSFESGSVLLRYKVNEI</sequence>
<reference evidence="2 3" key="1">
    <citation type="journal article" date="2011" name="Front. Microbiol.">
        <title>Genomic signatures of strain selection and enhancement in Bacillus atrophaeus var. globigii, a historical biowarfare simulant.</title>
        <authorList>
            <person name="Gibbons H.S."/>
            <person name="Broomall S.M."/>
            <person name="McNew L.A."/>
            <person name="Daligault H."/>
            <person name="Chapman C."/>
            <person name="Bruce D."/>
            <person name="Karavis M."/>
            <person name="Krepps M."/>
            <person name="McGregor P.A."/>
            <person name="Hong C."/>
            <person name="Park K.H."/>
            <person name="Akmal A."/>
            <person name="Feldman A."/>
            <person name="Lin J.S."/>
            <person name="Chang W.E."/>
            <person name="Higgs B.W."/>
            <person name="Demirev P."/>
            <person name="Lindquist J."/>
            <person name="Liem A."/>
            <person name="Fochler E."/>
            <person name="Read T.D."/>
            <person name="Tapia R."/>
            <person name="Johnson S."/>
            <person name="Bishop-Lilly K.A."/>
            <person name="Detter C."/>
            <person name="Han C."/>
            <person name="Sozhamannan S."/>
            <person name="Rosenzweig C.N."/>
            <person name="Skowronski E.W."/>
        </authorList>
    </citation>
    <scope>NUCLEOTIDE SEQUENCE [LARGE SCALE GENOMIC DNA]</scope>
    <source>
        <strain evidence="2 3">Y4G10-17</strain>
    </source>
</reference>
<dbReference type="Gene3D" id="3.40.430.10">
    <property type="entry name" value="Dihydrofolate Reductase, subunit A"/>
    <property type="match status" value="1"/>
</dbReference>
<dbReference type="InterPro" id="IPR002734">
    <property type="entry name" value="RibDG_C"/>
</dbReference>
<dbReference type="Proteomes" id="UP000287823">
    <property type="component" value="Unassembled WGS sequence"/>
</dbReference>
<dbReference type="Pfam" id="PF01872">
    <property type="entry name" value="RibD_C"/>
    <property type="match status" value="1"/>
</dbReference>
<organism evidence="2 3">
    <name type="scientific">Aliidiomarina soli</name>
    <dbReference type="NCBI Taxonomy" id="1928574"/>
    <lineage>
        <taxon>Bacteria</taxon>
        <taxon>Pseudomonadati</taxon>
        <taxon>Pseudomonadota</taxon>
        <taxon>Gammaproteobacteria</taxon>
        <taxon>Alteromonadales</taxon>
        <taxon>Idiomarinaceae</taxon>
        <taxon>Aliidiomarina</taxon>
    </lineage>
</organism>
<dbReference type="AlphaFoldDB" id="A0A432WC01"/>
<protein>
    <recommendedName>
        <fullName evidence="1">Bacterial bifunctional deaminase-reductase C-terminal domain-containing protein</fullName>
    </recommendedName>
</protein>
<comment type="caution">
    <text evidence="2">The sequence shown here is derived from an EMBL/GenBank/DDBJ whole genome shotgun (WGS) entry which is preliminary data.</text>
</comment>
<dbReference type="EMBL" id="PIPO01000007">
    <property type="protein sequence ID" value="RUO29583.1"/>
    <property type="molecule type" value="Genomic_DNA"/>
</dbReference>
<accession>A0A432WC01</accession>